<evidence type="ECO:0000313" key="5">
    <source>
        <dbReference type="WormBase" id="SRAE_1000063600"/>
    </source>
</evidence>
<dbReference type="PANTHER" id="PTHR18460:SF3">
    <property type="entry name" value="TELO2-INTERACTING PROTEIN 1 HOMOLOG"/>
    <property type="match status" value="1"/>
</dbReference>
<dbReference type="EMBL" id="LN609528">
    <property type="protein sequence ID" value="CEF62363.1"/>
    <property type="molecule type" value="Genomic_DNA"/>
</dbReference>
<dbReference type="SUPFAM" id="SSF48371">
    <property type="entry name" value="ARM repeat"/>
    <property type="match status" value="1"/>
</dbReference>
<dbReference type="InterPro" id="IPR052587">
    <property type="entry name" value="TELO2-interacting_protein_1"/>
</dbReference>
<accession>A0A090MUQ4</accession>
<dbReference type="Pfam" id="PF24181">
    <property type="entry name" value="TPR_TTI1_C"/>
    <property type="match status" value="1"/>
</dbReference>
<dbReference type="RefSeq" id="XP_024501565.1">
    <property type="nucleotide sequence ID" value="XM_024647493.1"/>
</dbReference>
<proteinExistence type="predicted"/>
<dbReference type="InterPro" id="IPR011989">
    <property type="entry name" value="ARM-like"/>
</dbReference>
<protein>
    <submittedName>
        <fullName evidence="2 4">Armadillo-type fold domain-containing protein</fullName>
    </submittedName>
</protein>
<name>A0A090MUQ4_STRRB</name>
<sequence>MVDNTYIKFTHFYIEATNVLEKNYENYSVSLQPILKALVDFNSLLCRDYKNLIWIEKFFEENFDTIQKCFINIHFILCDEKRDIDLRLLSGQSIYKLLKEIPRNVMKPLIKNIVPGLLNNFSEAAIYKGSNTNSDIVLICLNLIESVVMITYDEWIEKRGSQFEVILKRIISNLTTHKNNNVRLKVLSMLRNFNETFKIKFPQIKGMLIEVCINIYNDENTVIKNEISNIFEKYIELDKSSFIRHLTKELNISLDKLSLSNLSSTTKNQIDISRVLLRIHNLIVILGPKYLSTILSVSTKLIDTIASILSVNIDKVSIVTERESDSYQNSLQFFNSIELKNNVKNELILNICDILIKSGNTNDLFDNILNVVNMSNVDGKISYFMLCTGLLLKIESNENGQYDNSLLLLLEISIQNLISYEKLFEIKEQDKEISSDVFTTTKESFLVSILLVLGSEIVSKLHSKLSYIDLINNFYYTLFTYTFCNNSSICQVTGLSINIIMNPYFYRSIPSLVFLCNTNLKDYTKCSRAANVLSGLIFYLKDKDDCNINLYEETKYIVEDILLSLDHNNQTRIFNLLKTLYSFVNASNSWFGELKSTYDYEKDEEEILPEVIILIHKILTRTKHLILSDFLPIQVIVFDIMKEGLYFCRNFRNKTLPIIYGNWQSIKYKVIRLQNEYMEALKNPIIFLVAAKAISVISYMSVLSGTFMYIKVNEIITSISFAMKETSKKSSKVDPVYCYSQMFEFQKTVLVNIPVFVKYFNLTCSEELTKKFIDICEIYINDKFQPSVLRDKAIEGLKIISDN</sequence>
<gene>
    <name evidence="2 4 5" type="ORF">SRAE_1000063600</name>
</gene>
<keyword evidence="3" id="KW-1185">Reference proteome</keyword>
<dbReference type="OrthoDB" id="5865642at2759"/>
<dbReference type="PANTHER" id="PTHR18460">
    <property type="entry name" value="TEL2 INTERACTING PROTEIN 1 TTI1 FAMILY MEMBER"/>
    <property type="match status" value="1"/>
</dbReference>
<dbReference type="STRING" id="34506.A0A090MUQ4"/>
<reference evidence="2 3" key="1">
    <citation type="submission" date="2014-09" db="EMBL/GenBank/DDBJ databases">
        <authorList>
            <person name="Martin A.A."/>
        </authorList>
    </citation>
    <scope>NUCLEOTIDE SEQUENCE</scope>
    <source>
        <strain evidence="3">ED321</strain>
        <strain evidence="2">ED321 Heterogonic</strain>
    </source>
</reference>
<evidence type="ECO:0000313" key="2">
    <source>
        <dbReference type="EMBL" id="CEF62363.1"/>
    </source>
</evidence>
<reference evidence="4" key="2">
    <citation type="submission" date="2020-12" db="UniProtKB">
        <authorList>
            <consortium name="WormBaseParasite"/>
        </authorList>
    </citation>
    <scope>IDENTIFICATION</scope>
</reference>
<dbReference type="GeneID" id="36374728"/>
<organism evidence="2">
    <name type="scientific">Strongyloides ratti</name>
    <name type="common">Parasitic roundworm</name>
    <dbReference type="NCBI Taxonomy" id="34506"/>
    <lineage>
        <taxon>Eukaryota</taxon>
        <taxon>Metazoa</taxon>
        <taxon>Ecdysozoa</taxon>
        <taxon>Nematoda</taxon>
        <taxon>Chromadorea</taxon>
        <taxon>Rhabditida</taxon>
        <taxon>Tylenchina</taxon>
        <taxon>Panagrolaimomorpha</taxon>
        <taxon>Strongyloidoidea</taxon>
        <taxon>Strongyloididae</taxon>
        <taxon>Strongyloides</taxon>
    </lineage>
</organism>
<dbReference type="Proteomes" id="UP000035682">
    <property type="component" value="Unplaced"/>
</dbReference>
<dbReference type="Gene3D" id="1.25.10.10">
    <property type="entry name" value="Leucine-rich Repeat Variant"/>
    <property type="match status" value="1"/>
</dbReference>
<dbReference type="CTD" id="36374728"/>
<dbReference type="InterPro" id="IPR057567">
    <property type="entry name" value="TPR_TTI1_C"/>
</dbReference>
<dbReference type="WBParaSite" id="SRAE_1000063600.1">
    <property type="protein sequence ID" value="SRAE_1000063600.1"/>
    <property type="gene ID" value="WBGene00257233"/>
</dbReference>
<dbReference type="InterPro" id="IPR016024">
    <property type="entry name" value="ARM-type_fold"/>
</dbReference>
<evidence type="ECO:0000259" key="1">
    <source>
        <dbReference type="Pfam" id="PF24181"/>
    </source>
</evidence>
<dbReference type="AlphaFoldDB" id="A0A090MUQ4"/>
<dbReference type="GO" id="GO:0005737">
    <property type="term" value="C:cytoplasm"/>
    <property type="evidence" value="ECO:0007669"/>
    <property type="project" value="TreeGrafter"/>
</dbReference>
<dbReference type="WormBase" id="SRAE_1000063600">
    <property type="protein sequence ID" value="SRP03146"/>
    <property type="gene ID" value="WBGene00257233"/>
</dbReference>
<evidence type="ECO:0000313" key="3">
    <source>
        <dbReference type="Proteomes" id="UP000035682"/>
    </source>
</evidence>
<dbReference type="OMA" id="QEWLILI"/>
<feature type="domain" description="TTI1 C-terminal TPR" evidence="1">
    <location>
        <begin position="597"/>
        <end position="797"/>
    </location>
</feature>
<evidence type="ECO:0000313" key="4">
    <source>
        <dbReference type="WBParaSite" id="SRAE_1000063600.1"/>
    </source>
</evidence>